<keyword evidence="1" id="KW-0614">Plasmid</keyword>
<sequence>MKKLYIVALAFPAIVASVLRQPIEGPLTVTEDEALRLYENNLLVGEPEAVPEPDREEEDGDGLEDLTVAVLTELAGTEGAPLGEATRKADIIAAIRTHREA</sequence>
<geneLocation type="plasmid" evidence="1">
    <name>unnamed1</name>
</geneLocation>
<dbReference type="OrthoDB" id="7605636at2"/>
<evidence type="ECO:0008006" key="3">
    <source>
        <dbReference type="Google" id="ProtNLM"/>
    </source>
</evidence>
<proteinExistence type="predicted"/>
<organism evidence="1 2">
    <name type="scientific">Sphingomonas paeninsulae</name>
    <dbReference type="NCBI Taxonomy" id="2319844"/>
    <lineage>
        <taxon>Bacteria</taxon>
        <taxon>Pseudomonadati</taxon>
        <taxon>Pseudomonadota</taxon>
        <taxon>Alphaproteobacteria</taxon>
        <taxon>Sphingomonadales</taxon>
        <taxon>Sphingomonadaceae</taxon>
        <taxon>Sphingomonas</taxon>
    </lineage>
</organism>
<keyword evidence="2" id="KW-1185">Reference proteome</keyword>
<reference evidence="1 2" key="1">
    <citation type="submission" date="2018-09" db="EMBL/GenBank/DDBJ databases">
        <title>Sphingomonas peninsula sp. nov., isolated from fildes peninsula, Antarctic soil.</title>
        <authorList>
            <person name="Yingchao G."/>
        </authorList>
    </citation>
    <scope>NUCLEOTIDE SEQUENCE [LARGE SCALE GENOMIC DNA]</scope>
    <source>
        <strain evidence="1 2">YZ-8</strain>
        <plasmid evidence="1 2">unnamed1</plasmid>
    </source>
</reference>
<protein>
    <recommendedName>
        <fullName evidence="3">Rho termination factor N-terminal domain-containing protein</fullName>
    </recommendedName>
</protein>
<evidence type="ECO:0000313" key="1">
    <source>
        <dbReference type="EMBL" id="AYJ85316.1"/>
    </source>
</evidence>
<accession>A0A494THJ3</accession>
<dbReference type="KEGG" id="spha:D3Y57_04675"/>
<dbReference type="EMBL" id="CP032828">
    <property type="protein sequence ID" value="AYJ85316.1"/>
    <property type="molecule type" value="Genomic_DNA"/>
</dbReference>
<evidence type="ECO:0000313" key="2">
    <source>
        <dbReference type="Proteomes" id="UP000276254"/>
    </source>
</evidence>
<gene>
    <name evidence="1" type="ORF">D3Y57_04675</name>
</gene>
<dbReference type="GeneID" id="39491858"/>
<dbReference type="Proteomes" id="UP000276254">
    <property type="component" value="Plasmid unnamed1"/>
</dbReference>
<name>A0A494THJ3_SPHPE</name>
<dbReference type="RefSeq" id="WP_121151792.1">
    <property type="nucleotide sequence ID" value="NZ_CP032828.1"/>
</dbReference>
<dbReference type="AlphaFoldDB" id="A0A494THJ3"/>